<dbReference type="Proteomes" id="UP001595904">
    <property type="component" value="Unassembled WGS sequence"/>
</dbReference>
<accession>A0ABV8T094</accession>
<feature type="transmembrane region" description="Helical" evidence="5">
    <location>
        <begin position="153"/>
        <end position="173"/>
    </location>
</feature>
<name>A0ABV8T094_9GAMM</name>
<protein>
    <submittedName>
        <fullName evidence="6">APC family permease</fullName>
    </submittedName>
</protein>
<evidence type="ECO:0000256" key="2">
    <source>
        <dbReference type="ARBA" id="ARBA00022692"/>
    </source>
</evidence>
<reference evidence="7" key="1">
    <citation type="journal article" date="2019" name="Int. J. Syst. Evol. Microbiol.">
        <title>The Global Catalogue of Microorganisms (GCM) 10K type strain sequencing project: providing services to taxonomists for standard genome sequencing and annotation.</title>
        <authorList>
            <consortium name="The Broad Institute Genomics Platform"/>
            <consortium name="The Broad Institute Genome Sequencing Center for Infectious Disease"/>
            <person name="Wu L."/>
            <person name="Ma J."/>
        </authorList>
    </citation>
    <scope>NUCLEOTIDE SEQUENCE [LARGE SCALE GENOMIC DNA]</scope>
    <source>
        <strain evidence="7">CGMCC 1.10759</strain>
    </source>
</reference>
<feature type="transmembrane region" description="Helical" evidence="5">
    <location>
        <begin position="351"/>
        <end position="373"/>
    </location>
</feature>
<evidence type="ECO:0000256" key="1">
    <source>
        <dbReference type="ARBA" id="ARBA00004141"/>
    </source>
</evidence>
<dbReference type="Pfam" id="PF13520">
    <property type="entry name" value="AA_permease_2"/>
    <property type="match status" value="1"/>
</dbReference>
<keyword evidence="4 5" id="KW-0472">Membrane</keyword>
<dbReference type="InterPro" id="IPR050598">
    <property type="entry name" value="AminoAcid_Transporter"/>
</dbReference>
<keyword evidence="7" id="KW-1185">Reference proteome</keyword>
<dbReference type="Gene3D" id="1.20.1740.10">
    <property type="entry name" value="Amino acid/polyamine transporter I"/>
    <property type="match status" value="1"/>
</dbReference>
<feature type="transmembrane region" description="Helical" evidence="5">
    <location>
        <begin position="12"/>
        <end position="35"/>
    </location>
</feature>
<dbReference type="RefSeq" id="WP_380602483.1">
    <property type="nucleotide sequence ID" value="NZ_JBHSDU010000014.1"/>
</dbReference>
<evidence type="ECO:0000256" key="3">
    <source>
        <dbReference type="ARBA" id="ARBA00022989"/>
    </source>
</evidence>
<feature type="transmembrane region" description="Helical" evidence="5">
    <location>
        <begin position="193"/>
        <end position="211"/>
    </location>
</feature>
<keyword evidence="2 5" id="KW-0812">Transmembrane</keyword>
<sequence>MTQTTLPRILGFRDLVLLTLGSVIGSGIFIVPASVMQSTGGHLGPALLVWIAGGVLSVLGALTYAELAAIKPDAGGIYVYIRDACGSFVAFLYGWALFFVISSATIATLAVAFAGYLGQFLPLSVWESRAVAAGMVVVLAVVNVIGTRQSANLQNWTTAIKVGAILLMSALMLAKGDGLAEVHLLTTPSESSLLLGMGAALIGVMWAYEGWHCITYSAGEAIDPQRTVGRAIVVGTAALIAIYLLANVAYVAALGPERSAQSERIAAEAIEAMLGPRAGQLIALVILVSIFSAANATVLTATRVYFAMARDGIFFERMGEVHPRWQTPAFAVIVSCAWAAVMAACGGFEELLTYVVFAGWIFYALGAASIFYYRRLEAHGTPVFQTPWYPWTPIVFVLAAGVLVSNTIVLEPGRALVGAGLILVGAPAYWFWRRKRGVVPQENLSRVNP</sequence>
<comment type="caution">
    <text evidence="6">The sequence shown here is derived from an EMBL/GenBank/DDBJ whole genome shotgun (WGS) entry which is preliminary data.</text>
</comment>
<feature type="transmembrane region" description="Helical" evidence="5">
    <location>
        <begin position="129"/>
        <end position="146"/>
    </location>
</feature>
<feature type="transmembrane region" description="Helical" evidence="5">
    <location>
        <begin position="388"/>
        <end position="409"/>
    </location>
</feature>
<feature type="transmembrane region" description="Helical" evidence="5">
    <location>
        <begin position="231"/>
        <end position="253"/>
    </location>
</feature>
<dbReference type="PANTHER" id="PTHR11785">
    <property type="entry name" value="AMINO ACID TRANSPORTER"/>
    <property type="match status" value="1"/>
</dbReference>
<evidence type="ECO:0000313" key="6">
    <source>
        <dbReference type="EMBL" id="MFC4312790.1"/>
    </source>
</evidence>
<keyword evidence="3 5" id="KW-1133">Transmembrane helix</keyword>
<comment type="subcellular location">
    <subcellularLocation>
        <location evidence="1">Membrane</location>
        <topology evidence="1">Multi-pass membrane protein</topology>
    </subcellularLocation>
</comment>
<dbReference type="PIRSF" id="PIRSF006060">
    <property type="entry name" value="AA_transporter"/>
    <property type="match status" value="1"/>
</dbReference>
<evidence type="ECO:0000313" key="7">
    <source>
        <dbReference type="Proteomes" id="UP001595904"/>
    </source>
</evidence>
<dbReference type="PANTHER" id="PTHR11785:SF512">
    <property type="entry name" value="SOBREMESA, ISOFORM B"/>
    <property type="match status" value="1"/>
</dbReference>
<evidence type="ECO:0000256" key="5">
    <source>
        <dbReference type="SAM" id="Phobius"/>
    </source>
</evidence>
<dbReference type="InterPro" id="IPR002293">
    <property type="entry name" value="AA/rel_permease1"/>
</dbReference>
<organism evidence="6 7">
    <name type="scientific">Steroidobacter flavus</name>
    <dbReference type="NCBI Taxonomy" id="1842136"/>
    <lineage>
        <taxon>Bacteria</taxon>
        <taxon>Pseudomonadati</taxon>
        <taxon>Pseudomonadota</taxon>
        <taxon>Gammaproteobacteria</taxon>
        <taxon>Steroidobacterales</taxon>
        <taxon>Steroidobacteraceae</taxon>
        <taxon>Steroidobacter</taxon>
    </lineage>
</organism>
<proteinExistence type="predicted"/>
<feature type="transmembrane region" description="Helical" evidence="5">
    <location>
        <begin position="281"/>
        <end position="306"/>
    </location>
</feature>
<evidence type="ECO:0000256" key="4">
    <source>
        <dbReference type="ARBA" id="ARBA00023136"/>
    </source>
</evidence>
<feature type="transmembrane region" description="Helical" evidence="5">
    <location>
        <begin position="47"/>
        <end position="67"/>
    </location>
</feature>
<gene>
    <name evidence="6" type="ORF">ACFPN2_27140</name>
</gene>
<feature type="transmembrane region" description="Helical" evidence="5">
    <location>
        <begin position="88"/>
        <end position="117"/>
    </location>
</feature>
<dbReference type="EMBL" id="JBHSDU010000014">
    <property type="protein sequence ID" value="MFC4312790.1"/>
    <property type="molecule type" value="Genomic_DNA"/>
</dbReference>
<feature type="transmembrane region" description="Helical" evidence="5">
    <location>
        <begin position="415"/>
        <end position="432"/>
    </location>
</feature>